<keyword evidence="5" id="KW-1185">Reference proteome</keyword>
<dbReference type="GO" id="GO:0009279">
    <property type="term" value="C:cell outer membrane"/>
    <property type="evidence" value="ECO:0007669"/>
    <property type="project" value="UniProtKB-SubCell"/>
</dbReference>
<name>A0A2U2PDB7_9SPHI</name>
<evidence type="ECO:0000256" key="1">
    <source>
        <dbReference type="PROSITE-ProRule" id="PRU01360"/>
    </source>
</evidence>
<comment type="caution">
    <text evidence="4">The sequence shown here is derived from an EMBL/GenBank/DDBJ whole genome shotgun (WGS) entry which is preliminary data.</text>
</comment>
<keyword evidence="1" id="KW-1134">Transmembrane beta strand</keyword>
<protein>
    <submittedName>
        <fullName evidence="4">SusC/RagA family TonB-linked outer membrane protein</fullName>
    </submittedName>
</protein>
<dbReference type="InterPro" id="IPR023997">
    <property type="entry name" value="TonB-dep_OMP_SusC/RagA_CS"/>
</dbReference>
<dbReference type="SUPFAM" id="SSF49464">
    <property type="entry name" value="Carboxypeptidase regulatory domain-like"/>
    <property type="match status" value="1"/>
</dbReference>
<dbReference type="AlphaFoldDB" id="A0A2U2PDB7"/>
<dbReference type="InterPro" id="IPR008969">
    <property type="entry name" value="CarboxyPept-like_regulatory"/>
</dbReference>
<organism evidence="4 5">
    <name type="scientific">Pararcticibacter amylolyticus</name>
    <dbReference type="NCBI Taxonomy" id="2173175"/>
    <lineage>
        <taxon>Bacteria</taxon>
        <taxon>Pseudomonadati</taxon>
        <taxon>Bacteroidota</taxon>
        <taxon>Sphingobacteriia</taxon>
        <taxon>Sphingobacteriales</taxon>
        <taxon>Sphingobacteriaceae</taxon>
        <taxon>Pararcticibacter</taxon>
    </lineage>
</organism>
<dbReference type="EMBL" id="QEAS01000015">
    <property type="protein sequence ID" value="PWG79386.1"/>
    <property type="molecule type" value="Genomic_DNA"/>
</dbReference>
<accession>A0A2U2PDB7</accession>
<dbReference type="Gene3D" id="2.170.130.10">
    <property type="entry name" value="TonB-dependent receptor, plug domain"/>
    <property type="match status" value="1"/>
</dbReference>
<keyword evidence="1" id="KW-0472">Membrane</keyword>
<dbReference type="PROSITE" id="PS52016">
    <property type="entry name" value="TONB_DEPENDENT_REC_3"/>
    <property type="match status" value="1"/>
</dbReference>
<evidence type="ECO:0000256" key="2">
    <source>
        <dbReference type="SAM" id="SignalP"/>
    </source>
</evidence>
<keyword evidence="1" id="KW-0813">Transport</keyword>
<dbReference type="Pfam" id="PF07715">
    <property type="entry name" value="Plug"/>
    <property type="match status" value="1"/>
</dbReference>
<keyword evidence="1" id="KW-0812">Transmembrane</keyword>
<sequence>MKCNFTSFLLYYKWALCLLLLFSMGKANAQNTGRLTGTVVDSTENFPLPGVSVMIKGSRQGVSTDGSGKFSFETSEPGLVLVFSFVGYKRQEVYVEKGKSTLVRLPSSANTMQEVAVVAYGTQKKSSLVASITTIDPKELKGPTSNLTTMLAGRLSGVIGYQRTGEPGADNAQFFIRGVTSFGTGKVDPLILIDGMESSATDLARLQPDDISAFSVLKDATAASLYGARGANGVLLITTKSGKEGKTNFNVRFENSLSSNTRNFDFADNITYMNLANEARVARQNDAELVYSREKIDGTMAGLDPLKYPSNNWLDQMIKDYTNNQRLNMSLSGGGKTAQYYVSGTYNVDNGVLKVADMNNFNSNIKLKNYSIRSNVNIQLTSSSQLIVRTYGQFDDYNGPVDGGANLFEQALKANPVAFPIMYPSSYAPRLKHYLFGSAEYVKGVNYANPFANAVRGYKQYSSSSINAQVEFKQDFRFITKGLSARMMAYTDRNSYFDVIRQYDPFLYTATRNVVTGDPLLVNLHEGREYLNYTPGDKTVVTTGYIEAAVNYNRTFGKDHSLSAMVIGLQQGILNANGNDPDTRQPSLQASLPKRNQGVSGRMTYGFRDKYLAEFNFGYNGSERFSQNHRFGFFPSAGLAWNIYNEKFFEGLRNTITRLKLRGTYGLVGNDQIGKDSERFFYLSNVNLNDPGKSATFGEDFNYSQYGVSVQRYSNTDITWEQSRKANVGLDIEFNNSLSFVIDAFRERRSNILMERSTLPNTMGLNAIPKANVGVAEGKGAEVQFNYNKTFNRNVWLQGMGTFTFAASKLLENEEPDYPEAYRSKVGYSLSQQWGLIAERLFVDDTEVANSPDQQFGLVRGGDIKYRDVNGDGRIEGNGDQVAIGYPTTPEITYGFGFSMGVKNFDFSAFFQGSARSSIFIENSKIQPFLYDSGFQTGLLREIAESHWSESNRDIYAFWPRLSDQVIQNNQWTSTWWMRNGSFLRLKNVEVGYSLPEKLRKRTGLSNCRLYVNASNLFVISGFDMWDPEMGGNGLSYPVQRVLNFGVNMSF</sequence>
<dbReference type="Pfam" id="PF13715">
    <property type="entry name" value="CarbopepD_reg_2"/>
    <property type="match status" value="1"/>
</dbReference>
<proteinExistence type="inferred from homology"/>
<dbReference type="NCBIfam" id="TIGR04056">
    <property type="entry name" value="OMP_RagA_SusC"/>
    <property type="match status" value="1"/>
</dbReference>
<dbReference type="FunFam" id="2.170.130.10:FF:000003">
    <property type="entry name" value="SusC/RagA family TonB-linked outer membrane protein"/>
    <property type="match status" value="1"/>
</dbReference>
<dbReference type="RefSeq" id="WP_109417170.1">
    <property type="nucleotide sequence ID" value="NZ_QEAS01000015.1"/>
</dbReference>
<dbReference type="InterPro" id="IPR037066">
    <property type="entry name" value="Plug_dom_sf"/>
</dbReference>
<evidence type="ECO:0000259" key="3">
    <source>
        <dbReference type="Pfam" id="PF07715"/>
    </source>
</evidence>
<feature type="domain" description="TonB-dependent receptor plug" evidence="3">
    <location>
        <begin position="125"/>
        <end position="234"/>
    </location>
</feature>
<feature type="chain" id="PRO_5015688754" evidence="2">
    <location>
        <begin position="30"/>
        <end position="1051"/>
    </location>
</feature>
<evidence type="ECO:0000313" key="5">
    <source>
        <dbReference type="Proteomes" id="UP000245647"/>
    </source>
</evidence>
<dbReference type="InterPro" id="IPR012910">
    <property type="entry name" value="Plug_dom"/>
</dbReference>
<feature type="signal peptide" evidence="2">
    <location>
        <begin position="1"/>
        <end position="29"/>
    </location>
</feature>
<dbReference type="SUPFAM" id="SSF56935">
    <property type="entry name" value="Porins"/>
    <property type="match status" value="1"/>
</dbReference>
<dbReference type="Gene3D" id="2.60.40.1120">
    <property type="entry name" value="Carboxypeptidase-like, regulatory domain"/>
    <property type="match status" value="1"/>
</dbReference>
<dbReference type="InterPro" id="IPR023996">
    <property type="entry name" value="TonB-dep_OMP_SusC/RagA"/>
</dbReference>
<keyword evidence="1" id="KW-0998">Cell outer membrane</keyword>
<dbReference type="Proteomes" id="UP000245647">
    <property type="component" value="Unassembled WGS sequence"/>
</dbReference>
<dbReference type="InterPro" id="IPR039426">
    <property type="entry name" value="TonB-dep_rcpt-like"/>
</dbReference>
<gene>
    <name evidence="4" type="ORF">DDR33_17900</name>
</gene>
<comment type="similarity">
    <text evidence="1">Belongs to the TonB-dependent receptor family.</text>
</comment>
<keyword evidence="2" id="KW-0732">Signal</keyword>
<reference evidence="4 5" key="1">
    <citation type="submission" date="2018-04" db="EMBL/GenBank/DDBJ databases">
        <title>Pedobacter chongqingensis sp. nov., isolated from a rottenly hemp rope.</title>
        <authorList>
            <person name="Cai Y."/>
        </authorList>
    </citation>
    <scope>NUCLEOTIDE SEQUENCE [LARGE SCALE GENOMIC DNA]</scope>
    <source>
        <strain evidence="4 5">FJ4-8</strain>
    </source>
</reference>
<evidence type="ECO:0000313" key="4">
    <source>
        <dbReference type="EMBL" id="PWG79386.1"/>
    </source>
</evidence>
<comment type="subcellular location">
    <subcellularLocation>
        <location evidence="1">Cell outer membrane</location>
        <topology evidence="1">Multi-pass membrane protein</topology>
    </subcellularLocation>
</comment>
<dbReference type="NCBIfam" id="TIGR04057">
    <property type="entry name" value="SusC_RagA_signa"/>
    <property type="match status" value="1"/>
</dbReference>